<keyword evidence="1" id="KW-0812">Transmembrane</keyword>
<evidence type="ECO:0000259" key="2">
    <source>
        <dbReference type="PROSITE" id="PS50878"/>
    </source>
</evidence>
<dbReference type="Pfam" id="PF03372">
    <property type="entry name" value="Exo_endo_phos"/>
    <property type="match status" value="1"/>
</dbReference>
<comment type="caution">
    <text evidence="3">The sequence shown here is derived from an EMBL/GenBank/DDBJ whole genome shotgun (WGS) entry which is preliminary data.</text>
</comment>
<evidence type="ECO:0000256" key="1">
    <source>
        <dbReference type="SAM" id="Phobius"/>
    </source>
</evidence>
<dbReference type="GO" id="GO:0003824">
    <property type="term" value="F:catalytic activity"/>
    <property type="evidence" value="ECO:0007669"/>
    <property type="project" value="InterPro"/>
</dbReference>
<dbReference type="CDD" id="cd01650">
    <property type="entry name" value="RT_nLTR_like"/>
    <property type="match status" value="1"/>
</dbReference>
<sequence>MDTYSILSRYTSVGLFFASLNVLVLMSIHTNEIALESSLRNIKGQSQLCRCIRWPYTRAIVGKRYVSNSLFVIRSIFVLITVVLFTWIYAIMLLSGDIELNPGPVSISSLDSNITEYNSLNCLLAMPNNLSFLQYNVQSIRNKIEILTAELSNFDILSFSETWLNNSIETDELLIPSYQCPERKDRIHDSHGGVMLYVKDCIHYKRRVDLEPITLECIWIELHLLSMKRVLFGIFYRPPNADASYTNLIDDSIGLAIETGISDIIITGDFNMNNSQPILVRKLDSWCLEYNLVQVINEPTHFTERSSSILDLLLLTNPNSLVLSGVGDPFLDQQQRYHCPIYGLFKYKKPNANVYERHIWSYEDGNYDLLRETFSSLNWNTISSLDTDTYCTNITDTIIRNAKLCIPNRVIKIKPRNAPWLNTHIRRMIRKRKRAYRIAKTKKSDYHWSKFRTIRNQTISFIRQAKNQYYDSLSDKLKENNDTPKNWWKILKSFINKPNNNMNSHIINPLDNSTVTDCFEKANILNTFFQSQSIINIDNVGTPELTYAPITNSLETFIISPSDVHDILKSLSVDKASGPDGISNHILKECRAELSTPLCDFFNFSLNKCIMPSCWKEANVTAVLKKGDPKEVSNYRPISLLNTMEKVFEKIIFKHVYNHLVSNKILTPFQSGFLPGDSTTNQLTYIYDTFCKALDNGLEVKAVFFDISKAFDKVWHQGLLLKLHAYGIRGKLLSWIQNYLNGRRQRVVIPGAVSNWALLEAGVPQGSILGPLLFLIFINDIVNDIQSSIRLFADDTSLYIIIDEPNHSNAILQNDINKISNWALKWHVLFNPSKSESLTFSRKQQPNQYNFTMLATQIPGVSSHKHLGVFLSKDCKWHIHLKYITDKAWGRINIMRKLKFKLDRKSLEIIYTSFIRPLIEYSDVIWDNCTQEEKYELDKIQNEAARIACGATKLVSLNDLQHEINWEPLQDRRDKHKLILFYKMQNSLSPQYLSDLVPQQVGSIARYNLRNANDLRTTECRSTLYYNSFVPAVIRKWNTLPDEVKNSESLNIFKSKLNRTLVKTPAYYYVGKRYLQLTHTRLRTKSSALNDHLFAKNIISSPLCSCGAIETTNHFFFLCPKYNHIRTELINIITGITSDVELDTLLFGCSHLDEKENSKIFKCVQQYIKESRRFS</sequence>
<dbReference type="PANTHER" id="PTHR47510:SF3">
    <property type="entry name" value="ENDO_EXONUCLEASE_PHOSPHATASE DOMAIN-CONTAINING PROTEIN"/>
    <property type="match status" value="1"/>
</dbReference>
<dbReference type="InterPro" id="IPR043502">
    <property type="entry name" value="DNA/RNA_pol_sf"/>
</dbReference>
<evidence type="ECO:0000313" key="4">
    <source>
        <dbReference type="Proteomes" id="UP000828390"/>
    </source>
</evidence>
<dbReference type="InterPro" id="IPR000477">
    <property type="entry name" value="RT_dom"/>
</dbReference>
<dbReference type="PANTHER" id="PTHR47510">
    <property type="entry name" value="REVERSE TRANSCRIPTASE DOMAIN-CONTAINING PROTEIN"/>
    <property type="match status" value="1"/>
</dbReference>
<name>A0A9D3YKS0_DREPO</name>
<protein>
    <recommendedName>
        <fullName evidence="2">Reverse transcriptase domain-containing protein</fullName>
    </recommendedName>
</protein>
<dbReference type="InterPro" id="IPR036691">
    <property type="entry name" value="Endo/exonu/phosph_ase_sf"/>
</dbReference>
<dbReference type="InterPro" id="IPR005135">
    <property type="entry name" value="Endo/exonuclease/phosphatase"/>
</dbReference>
<feature type="transmembrane region" description="Helical" evidence="1">
    <location>
        <begin position="71"/>
        <end position="94"/>
    </location>
</feature>
<dbReference type="EMBL" id="JAIWYP010000015">
    <property type="protein sequence ID" value="KAH3700655.1"/>
    <property type="molecule type" value="Genomic_DNA"/>
</dbReference>
<proteinExistence type="predicted"/>
<dbReference type="Proteomes" id="UP000828390">
    <property type="component" value="Unassembled WGS sequence"/>
</dbReference>
<feature type="domain" description="Reverse transcriptase" evidence="2">
    <location>
        <begin position="604"/>
        <end position="858"/>
    </location>
</feature>
<dbReference type="Pfam" id="PF00078">
    <property type="entry name" value="RVT_1"/>
    <property type="match status" value="1"/>
</dbReference>
<reference evidence="3" key="2">
    <citation type="submission" date="2020-11" db="EMBL/GenBank/DDBJ databases">
        <authorList>
            <person name="McCartney M.A."/>
            <person name="Auch B."/>
            <person name="Kono T."/>
            <person name="Mallez S."/>
            <person name="Becker A."/>
            <person name="Gohl D.M."/>
            <person name="Silverstein K.A.T."/>
            <person name="Koren S."/>
            <person name="Bechman K.B."/>
            <person name="Herman A."/>
            <person name="Abrahante J.E."/>
            <person name="Garbe J."/>
        </authorList>
    </citation>
    <scope>NUCLEOTIDE SEQUENCE</scope>
    <source>
        <strain evidence="3">Duluth1</strain>
        <tissue evidence="3">Whole animal</tissue>
    </source>
</reference>
<dbReference type="AlphaFoldDB" id="A0A9D3YKS0"/>
<keyword evidence="1" id="KW-0472">Membrane</keyword>
<accession>A0A9D3YKS0</accession>
<gene>
    <name evidence="3" type="ORF">DPMN_075632</name>
</gene>
<keyword evidence="1" id="KW-1133">Transmembrane helix</keyword>
<organism evidence="3 4">
    <name type="scientific">Dreissena polymorpha</name>
    <name type="common">Zebra mussel</name>
    <name type="synonym">Mytilus polymorpha</name>
    <dbReference type="NCBI Taxonomy" id="45954"/>
    <lineage>
        <taxon>Eukaryota</taxon>
        <taxon>Metazoa</taxon>
        <taxon>Spiralia</taxon>
        <taxon>Lophotrochozoa</taxon>
        <taxon>Mollusca</taxon>
        <taxon>Bivalvia</taxon>
        <taxon>Autobranchia</taxon>
        <taxon>Heteroconchia</taxon>
        <taxon>Euheterodonta</taxon>
        <taxon>Imparidentia</taxon>
        <taxon>Neoheterodontei</taxon>
        <taxon>Myida</taxon>
        <taxon>Dreissenoidea</taxon>
        <taxon>Dreissenidae</taxon>
        <taxon>Dreissena</taxon>
    </lineage>
</organism>
<evidence type="ECO:0000313" key="3">
    <source>
        <dbReference type="EMBL" id="KAH3700655.1"/>
    </source>
</evidence>
<dbReference type="PROSITE" id="PS50878">
    <property type="entry name" value="RT_POL"/>
    <property type="match status" value="1"/>
</dbReference>
<dbReference type="SUPFAM" id="SSF56672">
    <property type="entry name" value="DNA/RNA polymerases"/>
    <property type="match status" value="1"/>
</dbReference>
<dbReference type="SUPFAM" id="SSF56219">
    <property type="entry name" value="DNase I-like"/>
    <property type="match status" value="1"/>
</dbReference>
<reference evidence="3" key="1">
    <citation type="journal article" date="2019" name="bioRxiv">
        <title>The Genome of the Zebra Mussel, Dreissena polymorpha: A Resource for Invasive Species Research.</title>
        <authorList>
            <person name="McCartney M.A."/>
            <person name="Auch B."/>
            <person name="Kono T."/>
            <person name="Mallez S."/>
            <person name="Zhang Y."/>
            <person name="Obille A."/>
            <person name="Becker A."/>
            <person name="Abrahante J.E."/>
            <person name="Garbe J."/>
            <person name="Badalamenti J.P."/>
            <person name="Herman A."/>
            <person name="Mangelson H."/>
            <person name="Liachko I."/>
            <person name="Sullivan S."/>
            <person name="Sone E.D."/>
            <person name="Koren S."/>
            <person name="Silverstein K.A.T."/>
            <person name="Beckman K.B."/>
            <person name="Gohl D.M."/>
        </authorList>
    </citation>
    <scope>NUCLEOTIDE SEQUENCE</scope>
    <source>
        <strain evidence="3">Duluth1</strain>
        <tissue evidence="3">Whole animal</tissue>
    </source>
</reference>
<dbReference type="Gene3D" id="3.60.10.10">
    <property type="entry name" value="Endonuclease/exonuclease/phosphatase"/>
    <property type="match status" value="1"/>
</dbReference>
<keyword evidence="4" id="KW-1185">Reference proteome</keyword>